<evidence type="ECO:0000256" key="1">
    <source>
        <dbReference type="ARBA" id="ARBA00022723"/>
    </source>
</evidence>
<dbReference type="EMBL" id="UINC01028985">
    <property type="protein sequence ID" value="SVB10951.1"/>
    <property type="molecule type" value="Genomic_DNA"/>
</dbReference>
<dbReference type="Pfam" id="PF02126">
    <property type="entry name" value="PTE"/>
    <property type="match status" value="1"/>
</dbReference>
<name>A0A382BBN3_9ZZZZ</name>
<dbReference type="PROSITE" id="PS51347">
    <property type="entry name" value="PHOSPHOTRIESTERASE_2"/>
    <property type="match status" value="1"/>
</dbReference>
<evidence type="ECO:0008006" key="4">
    <source>
        <dbReference type="Google" id="ProtNLM"/>
    </source>
</evidence>
<dbReference type="PANTHER" id="PTHR10819">
    <property type="entry name" value="PHOSPHOTRIESTERASE-RELATED"/>
    <property type="match status" value="1"/>
</dbReference>
<dbReference type="Gene3D" id="3.20.20.140">
    <property type="entry name" value="Metal-dependent hydrolases"/>
    <property type="match status" value="1"/>
</dbReference>
<gene>
    <name evidence="3" type="ORF">METZ01_LOCUS163805</name>
</gene>
<dbReference type="InterPro" id="IPR001559">
    <property type="entry name" value="Phosphotriesterase"/>
</dbReference>
<evidence type="ECO:0000256" key="2">
    <source>
        <dbReference type="ARBA" id="ARBA00022801"/>
    </source>
</evidence>
<accession>A0A382BBN3</accession>
<evidence type="ECO:0000313" key="3">
    <source>
        <dbReference type="EMBL" id="SVB10951.1"/>
    </source>
</evidence>
<dbReference type="AlphaFoldDB" id="A0A382BBN3"/>
<dbReference type="GO" id="GO:0008270">
    <property type="term" value="F:zinc ion binding"/>
    <property type="evidence" value="ECO:0007669"/>
    <property type="project" value="InterPro"/>
</dbReference>
<organism evidence="3">
    <name type="scientific">marine metagenome</name>
    <dbReference type="NCBI Taxonomy" id="408172"/>
    <lineage>
        <taxon>unclassified sequences</taxon>
        <taxon>metagenomes</taxon>
        <taxon>ecological metagenomes</taxon>
    </lineage>
</organism>
<reference evidence="3" key="1">
    <citation type="submission" date="2018-05" db="EMBL/GenBank/DDBJ databases">
        <authorList>
            <person name="Lanie J.A."/>
            <person name="Ng W.-L."/>
            <person name="Kazmierczak K.M."/>
            <person name="Andrzejewski T.M."/>
            <person name="Davidsen T.M."/>
            <person name="Wayne K.J."/>
            <person name="Tettelin H."/>
            <person name="Glass J.I."/>
            <person name="Rusch D."/>
            <person name="Podicherti R."/>
            <person name="Tsui H.-C.T."/>
            <person name="Winkler M.E."/>
        </authorList>
    </citation>
    <scope>NUCLEOTIDE SEQUENCE</scope>
</reference>
<protein>
    <recommendedName>
        <fullName evidence="4">Phosphotriesterase</fullName>
    </recommendedName>
</protein>
<dbReference type="GO" id="GO:0016787">
    <property type="term" value="F:hydrolase activity"/>
    <property type="evidence" value="ECO:0007669"/>
    <property type="project" value="UniProtKB-KW"/>
</dbReference>
<sequence>MGTIMTIRGETEGEDLGIVDYHEHLCFDAPPWLLREDPDFRLNDVEKSAQELRSWVDAGGKTIIEMSAIDFGRNIHSTKQVAELVPDANVIVITGFNKPYFCDQSVWQSNESDLVHRCIQDIVEGIDGTGIKAGIMKGGTG</sequence>
<dbReference type="SUPFAM" id="SSF51556">
    <property type="entry name" value="Metallo-dependent hydrolases"/>
    <property type="match status" value="1"/>
</dbReference>
<dbReference type="PANTHER" id="PTHR10819:SF3">
    <property type="entry name" value="PHOSPHOTRIESTERASE-RELATED PROTEIN"/>
    <property type="match status" value="1"/>
</dbReference>
<keyword evidence="2" id="KW-0378">Hydrolase</keyword>
<keyword evidence="1" id="KW-0479">Metal-binding</keyword>
<proteinExistence type="predicted"/>
<dbReference type="InterPro" id="IPR032466">
    <property type="entry name" value="Metal_Hydrolase"/>
</dbReference>
<feature type="non-terminal residue" evidence="3">
    <location>
        <position position="141"/>
    </location>
</feature>